<evidence type="ECO:0000256" key="1">
    <source>
        <dbReference type="SAM" id="SignalP"/>
    </source>
</evidence>
<dbReference type="VEuPathDB" id="FungiDB:SPRG_15665"/>
<dbReference type="KEGG" id="spar:SPRG_15665"/>
<dbReference type="OrthoDB" id="10422222at2759"/>
<feature type="chain" id="PRO_5001633824" description="Secreted protein" evidence="1">
    <location>
        <begin position="18"/>
        <end position="212"/>
    </location>
</feature>
<accession>A0A067BXF0</accession>
<dbReference type="Proteomes" id="UP000030745">
    <property type="component" value="Unassembled WGS sequence"/>
</dbReference>
<evidence type="ECO:0000313" key="2">
    <source>
        <dbReference type="EMBL" id="KDO19222.1"/>
    </source>
</evidence>
<reference evidence="2 3" key="1">
    <citation type="journal article" date="2013" name="PLoS Genet.">
        <title>Distinctive expansion of potential virulence genes in the genome of the oomycete fish pathogen Saprolegnia parasitica.</title>
        <authorList>
            <person name="Jiang R.H."/>
            <person name="de Bruijn I."/>
            <person name="Haas B.J."/>
            <person name="Belmonte R."/>
            <person name="Lobach L."/>
            <person name="Christie J."/>
            <person name="van den Ackerveken G."/>
            <person name="Bottin A."/>
            <person name="Bulone V."/>
            <person name="Diaz-Moreno S.M."/>
            <person name="Dumas B."/>
            <person name="Fan L."/>
            <person name="Gaulin E."/>
            <person name="Govers F."/>
            <person name="Grenville-Briggs L.J."/>
            <person name="Horner N.R."/>
            <person name="Levin J.Z."/>
            <person name="Mammella M."/>
            <person name="Meijer H.J."/>
            <person name="Morris P."/>
            <person name="Nusbaum C."/>
            <person name="Oome S."/>
            <person name="Phillips A.J."/>
            <person name="van Rooyen D."/>
            <person name="Rzeszutek E."/>
            <person name="Saraiva M."/>
            <person name="Secombes C.J."/>
            <person name="Seidl M.F."/>
            <person name="Snel B."/>
            <person name="Stassen J.H."/>
            <person name="Sykes S."/>
            <person name="Tripathy S."/>
            <person name="van den Berg H."/>
            <person name="Vega-Arreguin J.C."/>
            <person name="Wawra S."/>
            <person name="Young S.K."/>
            <person name="Zeng Q."/>
            <person name="Dieguez-Uribeondo J."/>
            <person name="Russ C."/>
            <person name="Tyler B.M."/>
            <person name="van West P."/>
        </authorList>
    </citation>
    <scope>NUCLEOTIDE SEQUENCE [LARGE SCALE GENOMIC DNA]</scope>
    <source>
        <strain evidence="2 3">CBS 223.65</strain>
    </source>
</reference>
<name>A0A067BXF0_SAPPC</name>
<sequence length="212" mass="23088">MTRNNLLFFCFGSVAAAASGPWRLLPRSDGFTAVRLAATTTPECYSVDGVNCTTETSIWLWPSQLASPNATKSVGCPLDNAGLWGSGGWCATANASLHSAAESSSNMVCNTSGNTILALRKIDDNTTHCLPSFDEAEPLHVLRNTLWSVVLERADGRRHNERRVDRCERRWRLVVHGDCPTLLHLCVTASGPSERGWNDASELGRHSPLKPL</sequence>
<evidence type="ECO:0008006" key="4">
    <source>
        <dbReference type="Google" id="ProtNLM"/>
    </source>
</evidence>
<dbReference type="GeneID" id="24137373"/>
<organism evidence="2 3">
    <name type="scientific">Saprolegnia parasitica (strain CBS 223.65)</name>
    <dbReference type="NCBI Taxonomy" id="695850"/>
    <lineage>
        <taxon>Eukaryota</taxon>
        <taxon>Sar</taxon>
        <taxon>Stramenopiles</taxon>
        <taxon>Oomycota</taxon>
        <taxon>Saprolegniomycetes</taxon>
        <taxon>Saprolegniales</taxon>
        <taxon>Saprolegniaceae</taxon>
        <taxon>Saprolegnia</taxon>
    </lineage>
</organism>
<keyword evidence="3" id="KW-1185">Reference proteome</keyword>
<gene>
    <name evidence="2" type="ORF">SPRG_15665</name>
</gene>
<dbReference type="RefSeq" id="XP_012210088.1">
    <property type="nucleotide sequence ID" value="XM_012354698.1"/>
</dbReference>
<dbReference type="AlphaFoldDB" id="A0A067BXF0"/>
<feature type="signal peptide" evidence="1">
    <location>
        <begin position="1"/>
        <end position="17"/>
    </location>
</feature>
<keyword evidence="1" id="KW-0732">Signal</keyword>
<protein>
    <recommendedName>
        <fullName evidence="4">Secreted protein</fullName>
    </recommendedName>
</protein>
<evidence type="ECO:0000313" key="3">
    <source>
        <dbReference type="Proteomes" id="UP000030745"/>
    </source>
</evidence>
<dbReference type="EMBL" id="KK583364">
    <property type="protein sequence ID" value="KDO19222.1"/>
    <property type="molecule type" value="Genomic_DNA"/>
</dbReference>
<proteinExistence type="predicted"/>